<name>A0A1G6ZRP1_9SPHI</name>
<evidence type="ECO:0000313" key="1">
    <source>
        <dbReference type="EMBL" id="SDE05444.1"/>
    </source>
</evidence>
<evidence type="ECO:0000313" key="2">
    <source>
        <dbReference type="Proteomes" id="UP000199072"/>
    </source>
</evidence>
<dbReference type="AlphaFoldDB" id="A0A1G6ZRP1"/>
<keyword evidence="2" id="KW-1185">Reference proteome</keyword>
<sequence length="42" mass="4774">MIHNYFIDTATKSTTLRKAGDNGIGMLNKNMMPNNFRKIDNS</sequence>
<dbReference type="EMBL" id="FNAI01000003">
    <property type="protein sequence ID" value="SDE05444.1"/>
    <property type="molecule type" value="Genomic_DNA"/>
</dbReference>
<dbReference type="Proteomes" id="UP000199072">
    <property type="component" value="Unassembled WGS sequence"/>
</dbReference>
<accession>A0A1G6ZRP1</accession>
<proteinExistence type="predicted"/>
<organism evidence="1 2">
    <name type="scientific">Mucilaginibacter pineti</name>
    <dbReference type="NCBI Taxonomy" id="1391627"/>
    <lineage>
        <taxon>Bacteria</taxon>
        <taxon>Pseudomonadati</taxon>
        <taxon>Bacteroidota</taxon>
        <taxon>Sphingobacteriia</taxon>
        <taxon>Sphingobacteriales</taxon>
        <taxon>Sphingobacteriaceae</taxon>
        <taxon>Mucilaginibacter</taxon>
    </lineage>
</organism>
<protein>
    <submittedName>
        <fullName evidence="1">Uncharacterized protein</fullName>
    </submittedName>
</protein>
<gene>
    <name evidence="1" type="ORF">SAMN05216464_103475</name>
</gene>
<reference evidence="1 2" key="1">
    <citation type="submission" date="2016-10" db="EMBL/GenBank/DDBJ databases">
        <authorList>
            <person name="de Groot N.N."/>
        </authorList>
    </citation>
    <scope>NUCLEOTIDE SEQUENCE [LARGE SCALE GENOMIC DNA]</scope>
    <source>
        <strain evidence="1 2">47C3B</strain>
    </source>
</reference>